<dbReference type="EMBL" id="LR796304">
    <property type="protein sequence ID" value="CAB4135723.1"/>
    <property type="molecule type" value="Genomic_DNA"/>
</dbReference>
<protein>
    <submittedName>
        <fullName evidence="1">Uncharacterized protein</fullName>
    </submittedName>
</protein>
<gene>
    <name evidence="1" type="ORF">UFOVP286_24</name>
</gene>
<reference evidence="1" key="1">
    <citation type="submission" date="2020-04" db="EMBL/GenBank/DDBJ databases">
        <authorList>
            <person name="Chiriac C."/>
            <person name="Salcher M."/>
            <person name="Ghai R."/>
            <person name="Kavagutti S V."/>
        </authorList>
    </citation>
    <scope>NUCLEOTIDE SEQUENCE</scope>
</reference>
<proteinExistence type="predicted"/>
<sequence>MKFYYNEKTFNLLERQYEGKEPFSTEIAPDFNINYNQFAKFDIEKQKWIILDKKQDGFYCNLNNLSIIQVSQFDDVDLTDYVYNYIKNEGDDVNFIDNKIEYITASQKTLDFFKNRKFAELKLSYEKAQVARIINGITFFTPLMGEFYNTTAQVRKNKAEIREDNLMYIRVPAIDGKEYVSRLPVAFYNMIDKKLDVISIENNEIKARYIININYLAKVNEIILLQFNFPAIQDININDLADIFIADANNKQEDRDYLASLNKKFFTEFK</sequence>
<organism evidence="1">
    <name type="scientific">uncultured Caudovirales phage</name>
    <dbReference type="NCBI Taxonomy" id="2100421"/>
    <lineage>
        <taxon>Viruses</taxon>
        <taxon>Duplodnaviria</taxon>
        <taxon>Heunggongvirae</taxon>
        <taxon>Uroviricota</taxon>
        <taxon>Caudoviricetes</taxon>
        <taxon>Peduoviridae</taxon>
        <taxon>Maltschvirus</taxon>
        <taxon>Maltschvirus maltsch</taxon>
    </lineage>
</organism>
<evidence type="ECO:0000313" key="1">
    <source>
        <dbReference type="EMBL" id="CAB4135723.1"/>
    </source>
</evidence>
<name>A0A6J5LR88_9CAUD</name>
<accession>A0A6J5LR88</accession>